<evidence type="ECO:0000313" key="3">
    <source>
        <dbReference type="Proteomes" id="UP000302163"/>
    </source>
</evidence>
<keyword evidence="1" id="KW-0732">Signal</keyword>
<dbReference type="AlphaFoldDB" id="A0A4P8YJ81"/>
<dbReference type="KEGG" id="izh:FEM41_08585"/>
<proteinExistence type="predicted"/>
<accession>A0A4P8YJ81</accession>
<feature type="signal peptide" evidence="1">
    <location>
        <begin position="1"/>
        <end position="17"/>
    </location>
</feature>
<gene>
    <name evidence="2" type="ORF">FEM41_08585</name>
</gene>
<dbReference type="EMBL" id="CP040428">
    <property type="protein sequence ID" value="QCT19704.1"/>
    <property type="molecule type" value="Genomic_DNA"/>
</dbReference>
<organism evidence="2 3">
    <name type="scientific">Jejubacter calystegiae</name>
    <dbReference type="NCBI Taxonomy" id="2579935"/>
    <lineage>
        <taxon>Bacteria</taxon>
        <taxon>Pseudomonadati</taxon>
        <taxon>Pseudomonadota</taxon>
        <taxon>Gammaproteobacteria</taxon>
        <taxon>Enterobacterales</taxon>
        <taxon>Enterobacteriaceae</taxon>
        <taxon>Jejubacter</taxon>
    </lineage>
</organism>
<reference evidence="2 3" key="1">
    <citation type="submission" date="2019-05" db="EMBL/GenBank/DDBJ databases">
        <title>Complete genome sequence of Izhakiella calystegiae KSNA2, an endophyte isolated from beach morning glory (Calystegia soldanella).</title>
        <authorList>
            <person name="Jiang L."/>
            <person name="Jeong J.C."/>
            <person name="Kim C.Y."/>
            <person name="Kim D.H."/>
            <person name="Kim S.W."/>
            <person name="Lee j."/>
        </authorList>
    </citation>
    <scope>NUCLEOTIDE SEQUENCE [LARGE SCALE GENOMIC DNA]</scope>
    <source>
        <strain evidence="2 3">KSNA2</strain>
    </source>
</reference>
<evidence type="ECO:0000256" key="1">
    <source>
        <dbReference type="SAM" id="SignalP"/>
    </source>
</evidence>
<evidence type="ECO:0000313" key="2">
    <source>
        <dbReference type="EMBL" id="QCT19704.1"/>
    </source>
</evidence>
<keyword evidence="3" id="KW-1185">Reference proteome</keyword>
<dbReference type="RefSeq" id="WP_138095581.1">
    <property type="nucleotide sequence ID" value="NZ_CP040428.1"/>
</dbReference>
<protein>
    <submittedName>
        <fullName evidence="2">Uncharacterized protein</fullName>
    </submittedName>
</protein>
<dbReference type="Proteomes" id="UP000302163">
    <property type="component" value="Chromosome"/>
</dbReference>
<feature type="chain" id="PRO_5020271131" evidence="1">
    <location>
        <begin position="18"/>
        <end position="165"/>
    </location>
</feature>
<dbReference type="OrthoDB" id="6555786at2"/>
<sequence length="165" mass="17941">MKISLLLCFLLVFSANAATKTDAKTLLIEIEWMGVQSVIARLNENQGSEWQYVMEQVGNGDSRWLDVASRLAPGTSGKLSASLSSAVALAIPRNAMVVLEIMTSKYAALSEEQICSLPFNTMTEPQLNQYVVDAIRALYKAPSGKACLDTIVNTVGQSNSFHKSH</sequence>
<name>A0A4P8YJ81_9ENTR</name>